<dbReference type="GO" id="GO:0004325">
    <property type="term" value="F:ferrochelatase activity"/>
    <property type="evidence" value="ECO:0007669"/>
    <property type="project" value="InterPro"/>
</dbReference>
<dbReference type="AlphaFoldDB" id="A0A0U3E9Q2"/>
<reference evidence="7 8" key="1">
    <citation type="submission" date="2015-04" db="EMBL/GenBank/DDBJ databases">
        <title>The complete genome sequence of the rumen methanogen Methanobrevibacter millerae SM9.</title>
        <authorList>
            <person name="Leahy S.C."/>
            <person name="Kelly W.J."/>
            <person name="Pacheco D.M."/>
            <person name="Li D."/>
            <person name="Altermann E."/>
            <person name="Attwood G.T."/>
        </authorList>
    </citation>
    <scope>NUCLEOTIDE SEQUENCE [LARGE SCALE GENOMIC DNA]</scope>
    <source>
        <strain evidence="7 8">SM9</strain>
    </source>
</reference>
<dbReference type="SUPFAM" id="SSF75615">
    <property type="entry name" value="Siroheme synthase middle domains-like"/>
    <property type="match status" value="1"/>
</dbReference>
<dbReference type="KEGG" id="mmil:sm9_1930"/>
<comment type="pathway">
    <text evidence="1">Porphyrin-containing compound metabolism; siroheme biosynthesis; sirohydrochlorin from precorrin-2: step 1/1.</text>
</comment>
<evidence type="ECO:0000313" key="8">
    <source>
        <dbReference type="Proteomes" id="UP000067738"/>
    </source>
</evidence>
<dbReference type="GO" id="GO:0019354">
    <property type="term" value="P:siroheme biosynthetic process"/>
    <property type="evidence" value="ECO:0007669"/>
    <property type="project" value="UniProtKB-UniPathway"/>
</dbReference>
<dbReference type="UniPathway" id="UPA00262">
    <property type="reaction ID" value="UER00222"/>
</dbReference>
<comment type="catalytic activity">
    <reaction evidence="6">
        <text>precorrin-2 + NAD(+) = sirohydrochlorin + NADH + 2 H(+)</text>
        <dbReference type="Rhea" id="RHEA:15613"/>
        <dbReference type="ChEBI" id="CHEBI:15378"/>
        <dbReference type="ChEBI" id="CHEBI:57540"/>
        <dbReference type="ChEBI" id="CHEBI:57945"/>
        <dbReference type="ChEBI" id="CHEBI:58351"/>
        <dbReference type="ChEBI" id="CHEBI:58827"/>
        <dbReference type="EC" id="1.3.1.76"/>
    </reaction>
</comment>
<keyword evidence="5" id="KW-0627">Porphyrin biosynthesis</keyword>
<gene>
    <name evidence="7" type="primary">cysG</name>
    <name evidence="7" type="ORF">sm9_1930</name>
</gene>
<dbReference type="GeneID" id="26736884"/>
<dbReference type="SUPFAM" id="SSF51735">
    <property type="entry name" value="NAD(P)-binding Rossmann-fold domains"/>
    <property type="match status" value="1"/>
</dbReference>
<dbReference type="InterPro" id="IPR028161">
    <property type="entry name" value="Met8-like"/>
</dbReference>
<dbReference type="InterPro" id="IPR006367">
    <property type="entry name" value="Sirohaem_synthase_N"/>
</dbReference>
<dbReference type="Gene3D" id="3.30.160.110">
    <property type="entry name" value="Siroheme synthase, domain 2"/>
    <property type="match status" value="1"/>
</dbReference>
<evidence type="ECO:0000256" key="5">
    <source>
        <dbReference type="ARBA" id="ARBA00023244"/>
    </source>
</evidence>
<protein>
    <recommendedName>
        <fullName evidence="2">precorrin-2 dehydrogenase</fullName>
        <ecNumber evidence="2">1.3.1.76</ecNumber>
    </recommendedName>
</protein>
<name>A0A0U3E9Q2_9EURY</name>
<keyword evidence="8" id="KW-1185">Reference proteome</keyword>
<evidence type="ECO:0000256" key="4">
    <source>
        <dbReference type="ARBA" id="ARBA00023027"/>
    </source>
</evidence>
<keyword evidence="4" id="KW-0520">NAD</keyword>
<dbReference type="PATRIC" id="fig|230361.4.peg.1994"/>
<dbReference type="RefSeq" id="WP_058739915.1">
    <property type="nucleotide sequence ID" value="NZ_CP011266.1"/>
</dbReference>
<dbReference type="Pfam" id="PF13241">
    <property type="entry name" value="NAD_binding_7"/>
    <property type="match status" value="1"/>
</dbReference>
<accession>A0A0U3E9Q2</accession>
<dbReference type="EC" id="1.3.1.76" evidence="2"/>
<dbReference type="Gene3D" id="3.40.50.720">
    <property type="entry name" value="NAD(P)-binding Rossmann-like Domain"/>
    <property type="match status" value="1"/>
</dbReference>
<dbReference type="Proteomes" id="UP000067738">
    <property type="component" value="Chromosome"/>
</dbReference>
<dbReference type="NCBIfam" id="TIGR01470">
    <property type="entry name" value="cysG_Nterm"/>
    <property type="match status" value="1"/>
</dbReference>
<dbReference type="PANTHER" id="PTHR35330:SF1">
    <property type="entry name" value="SIROHEME BIOSYNTHESIS PROTEIN MET8"/>
    <property type="match status" value="1"/>
</dbReference>
<organism evidence="7 8">
    <name type="scientific">Methanobrevibacter millerae</name>
    <dbReference type="NCBI Taxonomy" id="230361"/>
    <lineage>
        <taxon>Archaea</taxon>
        <taxon>Methanobacteriati</taxon>
        <taxon>Methanobacteriota</taxon>
        <taxon>Methanomada group</taxon>
        <taxon>Methanobacteria</taxon>
        <taxon>Methanobacteriales</taxon>
        <taxon>Methanobacteriaceae</taxon>
        <taxon>Methanobrevibacter</taxon>
    </lineage>
</organism>
<evidence type="ECO:0000313" key="7">
    <source>
        <dbReference type="EMBL" id="ALT69696.1"/>
    </source>
</evidence>
<keyword evidence="3" id="KW-0560">Oxidoreductase</keyword>
<evidence type="ECO:0000256" key="6">
    <source>
        <dbReference type="ARBA" id="ARBA00047561"/>
    </source>
</evidence>
<proteinExistence type="predicted"/>
<evidence type="ECO:0000256" key="3">
    <source>
        <dbReference type="ARBA" id="ARBA00023002"/>
    </source>
</evidence>
<evidence type="ECO:0000256" key="2">
    <source>
        <dbReference type="ARBA" id="ARBA00012400"/>
    </source>
</evidence>
<dbReference type="GO" id="GO:0043115">
    <property type="term" value="F:precorrin-2 dehydrogenase activity"/>
    <property type="evidence" value="ECO:0007669"/>
    <property type="project" value="UniProtKB-EC"/>
</dbReference>
<dbReference type="PANTHER" id="PTHR35330">
    <property type="entry name" value="SIROHEME BIOSYNTHESIS PROTEIN MET8"/>
    <property type="match status" value="1"/>
</dbReference>
<dbReference type="OrthoDB" id="10510at2157"/>
<dbReference type="EMBL" id="CP011266">
    <property type="protein sequence ID" value="ALT69696.1"/>
    <property type="molecule type" value="Genomic_DNA"/>
</dbReference>
<dbReference type="InterPro" id="IPR036291">
    <property type="entry name" value="NAD(P)-bd_dom_sf"/>
</dbReference>
<sequence>MDWTALYLKTSALKVFILGTGEVATRRANKFLNHGAIVKLAGNSINEELSKNGAELYSTDDVDDLVDWSDLVVIASGDRKLSDYVADISKDKLVNRADFPDNGDIIVPTSFNIGDIEISIFTNGKSPLMAKQLRKRIQSIITEDDILEIELQDYSRSLLKEYVSNQKDRRDYLYEIFENEEIQELIKSRKIDEAKSVIFELIQGDFDDT</sequence>
<evidence type="ECO:0000256" key="1">
    <source>
        <dbReference type="ARBA" id="ARBA00005010"/>
    </source>
</evidence>